<evidence type="ECO:0000256" key="5">
    <source>
        <dbReference type="ARBA" id="ARBA00023242"/>
    </source>
</evidence>
<evidence type="ECO:0000256" key="1">
    <source>
        <dbReference type="ARBA" id="ARBA00004123"/>
    </source>
</evidence>
<keyword evidence="5" id="KW-0539">Nucleus</keyword>
<dbReference type="Proteomes" id="UP000886595">
    <property type="component" value="Unassembled WGS sequence"/>
</dbReference>
<dbReference type="GO" id="GO:0003677">
    <property type="term" value="F:DNA binding"/>
    <property type="evidence" value="ECO:0007669"/>
    <property type="project" value="UniProtKB-KW"/>
</dbReference>
<dbReference type="Gene3D" id="2.40.330.10">
    <property type="entry name" value="DNA-binding pseudobarrel domain"/>
    <property type="match status" value="1"/>
</dbReference>
<dbReference type="GO" id="GO:0005634">
    <property type="term" value="C:nucleus"/>
    <property type="evidence" value="ECO:0007669"/>
    <property type="project" value="UniProtKB-SubCell"/>
</dbReference>
<dbReference type="SUPFAM" id="SSF101936">
    <property type="entry name" value="DNA-binding pseudobarrel domain"/>
    <property type="match status" value="1"/>
</dbReference>
<comment type="subcellular location">
    <subcellularLocation>
        <location evidence="1">Nucleus</location>
    </subcellularLocation>
</comment>
<keyword evidence="7" id="KW-1185">Reference proteome</keyword>
<evidence type="ECO:0000256" key="2">
    <source>
        <dbReference type="ARBA" id="ARBA00023015"/>
    </source>
</evidence>
<keyword evidence="3" id="KW-0238">DNA-binding</keyword>
<evidence type="ECO:0000313" key="7">
    <source>
        <dbReference type="Proteomes" id="UP000886595"/>
    </source>
</evidence>
<dbReference type="InterPro" id="IPR015300">
    <property type="entry name" value="DNA-bd_pseudobarrel_sf"/>
</dbReference>
<accession>A0A8X7VDN8</accession>
<comment type="caution">
    <text evidence="6">The sequence shown here is derived from an EMBL/GenBank/DDBJ whole genome shotgun (WGS) entry which is preliminary data.</text>
</comment>
<evidence type="ECO:0000256" key="4">
    <source>
        <dbReference type="ARBA" id="ARBA00023163"/>
    </source>
</evidence>
<evidence type="ECO:0000313" key="6">
    <source>
        <dbReference type="EMBL" id="KAG2309513.1"/>
    </source>
</evidence>
<dbReference type="EMBL" id="JAAMPC010000006">
    <property type="protein sequence ID" value="KAG2309513.1"/>
    <property type="molecule type" value="Genomic_DNA"/>
</dbReference>
<dbReference type="PANTHER" id="PTHR31541">
    <property type="entry name" value="B3 DOMAIN PLANT PROTEIN-RELATED"/>
    <property type="match status" value="1"/>
</dbReference>
<sequence>MPFKKRRSLRVVVELPVKLKEKITQMGGTGETLITKRTLTTTDVDKGQSHLSIPMSSLLTHSFMKSDEKEKIENRVKGDKEGGLTVKVIDPKLQVWELKMRRSHDTKKKRKTTGKTSSLYYLAYQWNHVVKANKFKQCDELQLWSFRSQQKICLALVLLRGEERLLGN</sequence>
<proteinExistence type="predicted"/>
<evidence type="ECO:0008006" key="8">
    <source>
        <dbReference type="Google" id="ProtNLM"/>
    </source>
</evidence>
<dbReference type="OrthoDB" id="1071374at2759"/>
<name>A0A8X7VDN8_BRACI</name>
<dbReference type="InterPro" id="IPR005508">
    <property type="entry name" value="At2g31720-like"/>
</dbReference>
<dbReference type="Pfam" id="PF03754">
    <property type="entry name" value="At2g31720-like"/>
    <property type="match status" value="1"/>
</dbReference>
<evidence type="ECO:0000256" key="3">
    <source>
        <dbReference type="ARBA" id="ARBA00023125"/>
    </source>
</evidence>
<dbReference type="PANTHER" id="PTHR31541:SF34">
    <property type="entry name" value="TF-B3 DOMAIN-CONTAINING PROTEIN"/>
    <property type="match status" value="1"/>
</dbReference>
<dbReference type="AlphaFoldDB" id="A0A8X7VDN8"/>
<protein>
    <recommendedName>
        <fullName evidence="8">B3 domain-containing protein</fullName>
    </recommendedName>
</protein>
<keyword evidence="2" id="KW-0805">Transcription regulation</keyword>
<keyword evidence="4" id="KW-0804">Transcription</keyword>
<organism evidence="6 7">
    <name type="scientific">Brassica carinata</name>
    <name type="common">Ethiopian mustard</name>
    <name type="synonym">Abyssinian cabbage</name>
    <dbReference type="NCBI Taxonomy" id="52824"/>
    <lineage>
        <taxon>Eukaryota</taxon>
        <taxon>Viridiplantae</taxon>
        <taxon>Streptophyta</taxon>
        <taxon>Embryophyta</taxon>
        <taxon>Tracheophyta</taxon>
        <taxon>Spermatophyta</taxon>
        <taxon>Magnoliopsida</taxon>
        <taxon>eudicotyledons</taxon>
        <taxon>Gunneridae</taxon>
        <taxon>Pentapetalae</taxon>
        <taxon>rosids</taxon>
        <taxon>malvids</taxon>
        <taxon>Brassicales</taxon>
        <taxon>Brassicaceae</taxon>
        <taxon>Brassiceae</taxon>
        <taxon>Brassica</taxon>
    </lineage>
</organism>
<gene>
    <name evidence="6" type="ORF">Bca52824_029261</name>
</gene>
<reference evidence="6 7" key="1">
    <citation type="submission" date="2020-02" db="EMBL/GenBank/DDBJ databases">
        <authorList>
            <person name="Ma Q."/>
            <person name="Huang Y."/>
            <person name="Song X."/>
            <person name="Pei D."/>
        </authorList>
    </citation>
    <scope>NUCLEOTIDE SEQUENCE [LARGE SCALE GENOMIC DNA]</scope>
    <source>
        <strain evidence="6">Sxm20200214</strain>
        <tissue evidence="6">Leaf</tissue>
    </source>
</reference>